<keyword evidence="1" id="KW-0812">Transmembrane</keyword>
<proteinExistence type="predicted"/>
<feature type="transmembrane region" description="Helical" evidence="1">
    <location>
        <begin position="89"/>
        <end position="107"/>
    </location>
</feature>
<keyword evidence="1" id="KW-0472">Membrane</keyword>
<feature type="transmembrane region" description="Helical" evidence="1">
    <location>
        <begin position="127"/>
        <end position="144"/>
    </location>
</feature>
<dbReference type="EMBL" id="BAABGX010000002">
    <property type="protein sequence ID" value="GAA4308466.1"/>
    <property type="molecule type" value="Genomic_DNA"/>
</dbReference>
<dbReference type="Proteomes" id="UP001501844">
    <property type="component" value="Unassembled WGS sequence"/>
</dbReference>
<feature type="transmembrane region" description="Helical" evidence="1">
    <location>
        <begin position="7"/>
        <end position="27"/>
    </location>
</feature>
<evidence type="ECO:0000313" key="2">
    <source>
        <dbReference type="EMBL" id="GAA4308466.1"/>
    </source>
</evidence>
<keyword evidence="3" id="KW-1185">Reference proteome</keyword>
<dbReference type="Pfam" id="PF14126">
    <property type="entry name" value="DUF4293"/>
    <property type="match status" value="1"/>
</dbReference>
<evidence type="ECO:0000256" key="1">
    <source>
        <dbReference type="SAM" id="Phobius"/>
    </source>
</evidence>
<sequence>MIQRIQSVFLFLIVIAMVGLFIFPIWAKTNPATGVEYVLDAYKLGPETATDGATSQSTIYIAILAAAAALIALYEIFQYKSRLTQMKLGLLNSLILAALVGVVFYFSSYVGEDLVATKERGEYLSGFYFPFIAMLMNVLANRFIKRDEDLVRSMDRLR</sequence>
<name>A0ABP8FQ27_9BACT</name>
<keyword evidence="1" id="KW-1133">Transmembrane helix</keyword>
<evidence type="ECO:0000313" key="3">
    <source>
        <dbReference type="Proteomes" id="UP001501844"/>
    </source>
</evidence>
<dbReference type="InterPro" id="IPR025635">
    <property type="entry name" value="DUF4293"/>
</dbReference>
<accession>A0ABP8FQ27</accession>
<dbReference type="RefSeq" id="WP_345166625.1">
    <property type="nucleotide sequence ID" value="NZ_BAABGX010000002.1"/>
</dbReference>
<comment type="caution">
    <text evidence="2">The sequence shown here is derived from an EMBL/GenBank/DDBJ whole genome shotgun (WGS) entry which is preliminary data.</text>
</comment>
<protein>
    <submittedName>
        <fullName evidence="2">DUF4293 domain-containing protein</fullName>
    </submittedName>
</protein>
<reference evidence="3" key="1">
    <citation type="journal article" date="2019" name="Int. J. Syst. Evol. Microbiol.">
        <title>The Global Catalogue of Microorganisms (GCM) 10K type strain sequencing project: providing services to taxonomists for standard genome sequencing and annotation.</title>
        <authorList>
            <consortium name="The Broad Institute Genomics Platform"/>
            <consortium name="The Broad Institute Genome Sequencing Center for Infectious Disease"/>
            <person name="Wu L."/>
            <person name="Ma J."/>
        </authorList>
    </citation>
    <scope>NUCLEOTIDE SEQUENCE [LARGE SCALE GENOMIC DNA]</scope>
    <source>
        <strain evidence="3">JCM 17917</strain>
    </source>
</reference>
<gene>
    <name evidence="2" type="ORF">GCM10023183_25070</name>
</gene>
<organism evidence="2 3">
    <name type="scientific">Nibribacter koreensis</name>
    <dbReference type="NCBI Taxonomy" id="1084519"/>
    <lineage>
        <taxon>Bacteria</taxon>
        <taxon>Pseudomonadati</taxon>
        <taxon>Bacteroidota</taxon>
        <taxon>Cytophagia</taxon>
        <taxon>Cytophagales</taxon>
        <taxon>Hymenobacteraceae</taxon>
        <taxon>Nibribacter</taxon>
    </lineage>
</organism>
<feature type="transmembrane region" description="Helical" evidence="1">
    <location>
        <begin position="59"/>
        <end position="77"/>
    </location>
</feature>